<feature type="coiled-coil region" evidence="1">
    <location>
        <begin position="200"/>
        <end position="245"/>
    </location>
</feature>
<comment type="caution">
    <text evidence="2">The sequence shown here is derived from an EMBL/GenBank/DDBJ whole genome shotgun (WGS) entry which is preliminary data.</text>
</comment>
<evidence type="ECO:0000313" key="3">
    <source>
        <dbReference type="Proteomes" id="UP001642409"/>
    </source>
</evidence>
<accession>A0ABP1GWS2</accession>
<reference evidence="2 3" key="1">
    <citation type="submission" date="2024-07" db="EMBL/GenBank/DDBJ databases">
        <authorList>
            <person name="Akdeniz Z."/>
        </authorList>
    </citation>
    <scope>NUCLEOTIDE SEQUENCE [LARGE SCALE GENOMIC DNA]</scope>
</reference>
<name>A0ABP1GWS2_9EUKA</name>
<organism evidence="2 3">
    <name type="scientific">Hexamita inflata</name>
    <dbReference type="NCBI Taxonomy" id="28002"/>
    <lineage>
        <taxon>Eukaryota</taxon>
        <taxon>Metamonada</taxon>
        <taxon>Diplomonadida</taxon>
        <taxon>Hexamitidae</taxon>
        <taxon>Hexamitinae</taxon>
        <taxon>Hexamita</taxon>
    </lineage>
</organism>
<evidence type="ECO:0000313" key="2">
    <source>
        <dbReference type="EMBL" id="CAL5981073.1"/>
    </source>
</evidence>
<keyword evidence="3" id="KW-1185">Reference proteome</keyword>
<dbReference type="Proteomes" id="UP001642409">
    <property type="component" value="Unassembled WGS sequence"/>
</dbReference>
<proteinExistence type="predicted"/>
<evidence type="ECO:0000256" key="1">
    <source>
        <dbReference type="SAM" id="Coils"/>
    </source>
</evidence>
<gene>
    <name evidence="2" type="ORF">HINF_LOCUS6473</name>
</gene>
<dbReference type="EMBL" id="CAXDID020000013">
    <property type="protein sequence ID" value="CAL5981073.1"/>
    <property type="molecule type" value="Genomic_DNA"/>
</dbReference>
<protein>
    <submittedName>
        <fullName evidence="2">Hypothetical_protein</fullName>
    </submittedName>
</protein>
<sequence length="277" mass="32606">MQICISDLKKLCKTMQTNTDSNILQYQIQLQSILDSCENNSEIASAKISQFLGNSQNLFKAATKSEYLTLYSSICKCLKQIQNHIQSENQNQLKKTLSNSKTFQIADLNLKSQQFIIKNEQINELENKQETVSNQMVFDKQFIQSKTIKQETNTQMQQNTFQMNKQLQDKNDESFKLQINILTNQIELIMKEQNNQQSNYMMLQENQQKLQSTMQEQQNTIQMLQQEVQQNKKQTTKSIEQIQKLILTHQQCNQLDQQLIMDIKQQLDELQYKINKE</sequence>
<keyword evidence="1" id="KW-0175">Coiled coil</keyword>